<reference evidence="6" key="1">
    <citation type="journal article" date="2023" name="Commun. Biol.">
        <title>Genome analysis of Parmales, the sister group of diatoms, reveals the evolutionary specialization of diatoms from phago-mixotrophs to photoautotrophs.</title>
        <authorList>
            <person name="Ban H."/>
            <person name="Sato S."/>
            <person name="Yoshikawa S."/>
            <person name="Yamada K."/>
            <person name="Nakamura Y."/>
            <person name="Ichinomiya M."/>
            <person name="Sato N."/>
            <person name="Blanc-Mathieu R."/>
            <person name="Endo H."/>
            <person name="Kuwata A."/>
            <person name="Ogata H."/>
        </authorList>
    </citation>
    <scope>NUCLEOTIDE SEQUENCE [LARGE SCALE GENOMIC DNA]</scope>
    <source>
        <strain evidence="6">NIES 3700</strain>
    </source>
</reference>
<dbReference type="InterPro" id="IPR024156">
    <property type="entry name" value="Small_GTPase_ARF"/>
</dbReference>
<dbReference type="AlphaFoldDB" id="A0A9W7AYD8"/>
<keyword evidence="4" id="KW-0479">Metal-binding</keyword>
<dbReference type="InterPro" id="IPR006689">
    <property type="entry name" value="Small_GTPase_ARF/SAR"/>
</dbReference>
<accession>A0A9W7AYD8</accession>
<dbReference type="PROSITE" id="PS51419">
    <property type="entry name" value="RAB"/>
    <property type="match status" value="1"/>
</dbReference>
<keyword evidence="2 3" id="KW-0342">GTP-binding</keyword>
<feature type="binding site" evidence="3">
    <location>
        <position position="96"/>
    </location>
    <ligand>
        <name>GTP</name>
        <dbReference type="ChEBI" id="CHEBI:37565"/>
    </ligand>
</feature>
<dbReference type="SMART" id="SM00175">
    <property type="entry name" value="RAB"/>
    <property type="match status" value="1"/>
</dbReference>
<evidence type="ECO:0000256" key="4">
    <source>
        <dbReference type="PIRSR" id="PIRSR606689-2"/>
    </source>
</evidence>
<dbReference type="PROSITE" id="PS51417">
    <property type="entry name" value="ARF"/>
    <property type="match status" value="1"/>
</dbReference>
<keyword evidence="6" id="KW-1185">Reference proteome</keyword>
<dbReference type="GO" id="GO:0005525">
    <property type="term" value="F:GTP binding"/>
    <property type="evidence" value="ECO:0007669"/>
    <property type="project" value="UniProtKB-KW"/>
</dbReference>
<dbReference type="GO" id="GO:0046872">
    <property type="term" value="F:metal ion binding"/>
    <property type="evidence" value="ECO:0007669"/>
    <property type="project" value="UniProtKB-KW"/>
</dbReference>
<dbReference type="PANTHER" id="PTHR11711">
    <property type="entry name" value="ADP RIBOSYLATION FACTOR-RELATED"/>
    <property type="match status" value="1"/>
</dbReference>
<dbReference type="Pfam" id="PF00025">
    <property type="entry name" value="Arf"/>
    <property type="match status" value="1"/>
</dbReference>
<proteinExistence type="predicted"/>
<gene>
    <name evidence="5" type="ORF">TrLO_g10526</name>
</gene>
<evidence type="ECO:0000313" key="5">
    <source>
        <dbReference type="EMBL" id="GMH80324.1"/>
    </source>
</evidence>
<keyword evidence="1 3" id="KW-0547">Nucleotide-binding</keyword>
<dbReference type="OrthoDB" id="442317at2759"/>
<feature type="binding site" evidence="4">
    <location>
        <position position="71"/>
    </location>
    <ligand>
        <name>Mg(2+)</name>
        <dbReference type="ChEBI" id="CHEBI:18420"/>
    </ligand>
</feature>
<dbReference type="PRINTS" id="PR00449">
    <property type="entry name" value="RASTRNSFRMNG"/>
</dbReference>
<organism evidence="5 6">
    <name type="scientific">Triparma laevis f. longispina</name>
    <dbReference type="NCBI Taxonomy" id="1714387"/>
    <lineage>
        <taxon>Eukaryota</taxon>
        <taxon>Sar</taxon>
        <taxon>Stramenopiles</taxon>
        <taxon>Ochrophyta</taxon>
        <taxon>Bolidophyceae</taxon>
        <taxon>Parmales</taxon>
        <taxon>Triparmaceae</taxon>
        <taxon>Triparma</taxon>
    </lineage>
</organism>
<evidence type="ECO:0000313" key="6">
    <source>
        <dbReference type="Proteomes" id="UP001165122"/>
    </source>
</evidence>
<dbReference type="InterPro" id="IPR027417">
    <property type="entry name" value="P-loop_NTPase"/>
</dbReference>
<dbReference type="SUPFAM" id="SSF52540">
    <property type="entry name" value="P-loop containing nucleoside triphosphate hydrolases"/>
    <property type="match status" value="1"/>
</dbReference>
<evidence type="ECO:0000256" key="1">
    <source>
        <dbReference type="ARBA" id="ARBA00022741"/>
    </source>
</evidence>
<comment type="caution">
    <text evidence="5">The sequence shown here is derived from an EMBL/GenBank/DDBJ whole genome shotgun (WGS) entry which is preliminary data.</text>
</comment>
<dbReference type="GO" id="GO:0003924">
    <property type="term" value="F:GTPase activity"/>
    <property type="evidence" value="ECO:0007669"/>
    <property type="project" value="InterPro"/>
</dbReference>
<keyword evidence="4" id="KW-0460">Magnesium</keyword>
<dbReference type="EMBL" id="BRXW01000981">
    <property type="protein sequence ID" value="GMH80324.1"/>
    <property type="molecule type" value="Genomic_DNA"/>
</dbReference>
<name>A0A9W7AYD8_9STRA</name>
<evidence type="ECO:0000256" key="2">
    <source>
        <dbReference type="ARBA" id="ARBA00023134"/>
    </source>
</evidence>
<dbReference type="Proteomes" id="UP001165122">
    <property type="component" value="Unassembled WGS sequence"/>
</dbReference>
<dbReference type="SMART" id="SM00178">
    <property type="entry name" value="SAR"/>
    <property type="match status" value="1"/>
</dbReference>
<feature type="binding site" evidence="3">
    <location>
        <begin position="154"/>
        <end position="157"/>
    </location>
    <ligand>
        <name>GTP</name>
        <dbReference type="ChEBI" id="CHEBI:37565"/>
    </ligand>
</feature>
<feature type="binding site" evidence="4">
    <location>
        <position position="45"/>
    </location>
    <ligand>
        <name>Mg(2+)</name>
        <dbReference type="ChEBI" id="CHEBI:18420"/>
    </ligand>
</feature>
<dbReference type="Gene3D" id="3.40.50.300">
    <property type="entry name" value="P-loop containing nucleotide triphosphate hydrolases"/>
    <property type="match status" value="1"/>
</dbReference>
<protein>
    <submittedName>
        <fullName evidence="5">Uncharacterized protein</fullName>
    </submittedName>
</protein>
<feature type="binding site" evidence="3">
    <location>
        <begin position="38"/>
        <end position="45"/>
    </location>
    <ligand>
        <name>GTP</name>
        <dbReference type="ChEBI" id="CHEBI:37565"/>
    </ligand>
</feature>
<sequence>MGNYLQSRSGSLENPSFLKHLLPNGLKKTPIRTILLCGLNNSGKTTLLCNLSTDFIEKVGEEVEQVSTCPTVGVSLVEFGQRIGSRVNWRVWDMSGQGRFRNLWSYYSGHVQGLVYVVDITDSDRIAVARDELQMLLDQPRVKESRMPILLFANKADMSNMDGEEGGRDGQGQSKNKSLSLDNIRLAFGVDSLSQHHKIKVLSSSGLTGTGVGEGFGWLSEAIRTSEKAPRRVATN</sequence>
<evidence type="ECO:0000256" key="3">
    <source>
        <dbReference type="PIRSR" id="PIRSR606689-1"/>
    </source>
</evidence>
<dbReference type="SMART" id="SM00177">
    <property type="entry name" value="ARF"/>
    <property type="match status" value="1"/>
</dbReference>